<organism evidence="7 8">
    <name type="scientific">Streptomyces cahuitamycinicus</name>
    <dbReference type="NCBI Taxonomy" id="2070367"/>
    <lineage>
        <taxon>Bacteria</taxon>
        <taxon>Bacillati</taxon>
        <taxon>Actinomycetota</taxon>
        <taxon>Actinomycetes</taxon>
        <taxon>Kitasatosporales</taxon>
        <taxon>Streptomycetaceae</taxon>
        <taxon>Streptomyces</taxon>
    </lineage>
</organism>
<comment type="cofactor">
    <cofactor evidence="1">
        <name>Mg(2+)</name>
        <dbReference type="ChEBI" id="CHEBI:18420"/>
    </cofactor>
</comment>
<comment type="caution">
    <text evidence="7">The sequence shown here is derived from an EMBL/GenBank/DDBJ whole genome shotgun (WGS) entry which is preliminary data.</text>
</comment>
<dbReference type="SFLD" id="SFLDS00005">
    <property type="entry name" value="Isoprenoid_Synthase_Type_I"/>
    <property type="match status" value="1"/>
</dbReference>
<comment type="similarity">
    <text evidence="2 6">Belongs to the FPP/GGPP synthase family.</text>
</comment>
<evidence type="ECO:0000256" key="3">
    <source>
        <dbReference type="ARBA" id="ARBA00022679"/>
    </source>
</evidence>
<dbReference type="InterPro" id="IPR000092">
    <property type="entry name" value="Polyprenyl_synt"/>
</dbReference>
<dbReference type="GO" id="GO:0008299">
    <property type="term" value="P:isoprenoid biosynthetic process"/>
    <property type="evidence" value="ECO:0007669"/>
    <property type="project" value="InterPro"/>
</dbReference>
<dbReference type="PROSITE" id="PS00723">
    <property type="entry name" value="POLYPRENYL_SYNTHASE_1"/>
    <property type="match status" value="1"/>
</dbReference>
<dbReference type="Gene3D" id="1.10.600.10">
    <property type="entry name" value="Farnesyl Diphosphate Synthase"/>
    <property type="match status" value="1"/>
</dbReference>
<accession>A0A2N8TW64</accession>
<name>A0A2N8TW64_9ACTN</name>
<evidence type="ECO:0000256" key="5">
    <source>
        <dbReference type="ARBA" id="ARBA00022842"/>
    </source>
</evidence>
<evidence type="ECO:0000256" key="1">
    <source>
        <dbReference type="ARBA" id="ARBA00001946"/>
    </source>
</evidence>
<evidence type="ECO:0000313" key="7">
    <source>
        <dbReference type="EMBL" id="PNG23264.1"/>
    </source>
</evidence>
<dbReference type="OrthoDB" id="4497239at2"/>
<dbReference type="EMBL" id="POUC01000020">
    <property type="protein sequence ID" value="PNG23264.1"/>
    <property type="molecule type" value="Genomic_DNA"/>
</dbReference>
<dbReference type="PANTHER" id="PTHR12001:SF85">
    <property type="entry name" value="SHORT CHAIN ISOPRENYL DIPHOSPHATE SYNTHASE"/>
    <property type="match status" value="1"/>
</dbReference>
<dbReference type="SUPFAM" id="SSF48576">
    <property type="entry name" value="Terpenoid synthases"/>
    <property type="match status" value="1"/>
</dbReference>
<reference evidence="7 8" key="1">
    <citation type="submission" date="2018-01" db="EMBL/GenBank/DDBJ databases">
        <title>Draft genome sequence of Streptomyces sp. 13K301.</title>
        <authorList>
            <person name="Sahin N."/>
            <person name="Saygin H."/>
            <person name="Ay H."/>
        </authorList>
    </citation>
    <scope>NUCLEOTIDE SEQUENCE [LARGE SCALE GENOMIC DNA]</scope>
    <source>
        <strain evidence="7 8">13K301</strain>
    </source>
</reference>
<dbReference type="Pfam" id="PF00348">
    <property type="entry name" value="polyprenyl_synt"/>
    <property type="match status" value="1"/>
</dbReference>
<dbReference type="CDD" id="cd00685">
    <property type="entry name" value="Trans_IPPS_HT"/>
    <property type="match status" value="1"/>
</dbReference>
<evidence type="ECO:0000256" key="4">
    <source>
        <dbReference type="ARBA" id="ARBA00022723"/>
    </source>
</evidence>
<dbReference type="Proteomes" id="UP000235943">
    <property type="component" value="Unassembled WGS sequence"/>
</dbReference>
<proteinExistence type="inferred from homology"/>
<dbReference type="GO" id="GO:0046872">
    <property type="term" value="F:metal ion binding"/>
    <property type="evidence" value="ECO:0007669"/>
    <property type="project" value="UniProtKB-KW"/>
</dbReference>
<keyword evidence="3 6" id="KW-0808">Transferase</keyword>
<keyword evidence="5" id="KW-0460">Magnesium</keyword>
<keyword evidence="4" id="KW-0479">Metal-binding</keyword>
<protein>
    <submittedName>
        <fullName evidence="7">Geranylgeranyl diphosphate synthase</fullName>
    </submittedName>
</protein>
<gene>
    <name evidence="7" type="ORF">C1J00_05075</name>
</gene>
<dbReference type="InterPro" id="IPR008949">
    <property type="entry name" value="Isoprenoid_synthase_dom_sf"/>
</dbReference>
<evidence type="ECO:0000256" key="2">
    <source>
        <dbReference type="ARBA" id="ARBA00006706"/>
    </source>
</evidence>
<evidence type="ECO:0000313" key="8">
    <source>
        <dbReference type="Proteomes" id="UP000235943"/>
    </source>
</evidence>
<dbReference type="GO" id="GO:0004659">
    <property type="term" value="F:prenyltransferase activity"/>
    <property type="evidence" value="ECO:0007669"/>
    <property type="project" value="InterPro"/>
</dbReference>
<keyword evidence="8" id="KW-1185">Reference proteome</keyword>
<sequence>MRDVALQAPQAVAGTGRTGRAELPGSALLKPVRSACGPGRRGGPVTSAATAIQEEIDLPAVRERVDAVLQDFLDGKIRSAGGRNLPPDVVDTLRSFLTAGGKRIRALLCVVGWHAAGGRGDTESAVRVAASLELFVAFALIHDDIMDDSVSRRGRPAVHRALRTRLVPSQRAERLGAGGALLVGNLALIWAQELLHTAQLSCERRQAVHALYDAMLEEVMYGQYLDVMGTGRDADDVEAALRIVRYKTATATVERPLQLGAAVAGAGAEVLDRFTDLGLPLDEAFQLRDDLLDVFGSTDGACAAGLGDLREGKRTVLLALGMQMAGPEQRQRLGDLVGRSDLDERGAGEVRTILESTGARERTEAMITARYDHVVQALETAAFPPAAYRALHGLAVAAVSYSS</sequence>
<dbReference type="InterPro" id="IPR033749">
    <property type="entry name" value="Polyprenyl_synt_CS"/>
</dbReference>
<dbReference type="PANTHER" id="PTHR12001">
    <property type="entry name" value="GERANYLGERANYL PYROPHOSPHATE SYNTHASE"/>
    <property type="match status" value="1"/>
</dbReference>
<dbReference type="AlphaFoldDB" id="A0A2N8TW64"/>
<evidence type="ECO:0000256" key="6">
    <source>
        <dbReference type="RuleBase" id="RU004466"/>
    </source>
</evidence>